<dbReference type="InParanoid" id="A0A401GTQ6"/>
<dbReference type="GeneID" id="38782514"/>
<dbReference type="InterPro" id="IPR020471">
    <property type="entry name" value="AKR"/>
</dbReference>
<dbReference type="EMBL" id="BFAD01000008">
    <property type="protein sequence ID" value="GBE85597.1"/>
    <property type="molecule type" value="Genomic_DNA"/>
</dbReference>
<dbReference type="SUPFAM" id="SSF51430">
    <property type="entry name" value="NAD(P)-linked oxidoreductase"/>
    <property type="match status" value="1"/>
</dbReference>
<dbReference type="Proteomes" id="UP000287166">
    <property type="component" value="Unassembled WGS sequence"/>
</dbReference>
<dbReference type="InterPro" id="IPR023210">
    <property type="entry name" value="NADP_OxRdtase_dom"/>
</dbReference>
<evidence type="ECO:0000313" key="4">
    <source>
        <dbReference type="Proteomes" id="UP000287166"/>
    </source>
</evidence>
<dbReference type="STRING" id="139825.A0A401GTQ6"/>
<dbReference type="CDD" id="cd19071">
    <property type="entry name" value="AKR_AKR1-5-like"/>
    <property type="match status" value="1"/>
</dbReference>
<accession>A0A401GTQ6</accession>
<proteinExistence type="predicted"/>
<dbReference type="GO" id="GO:0016491">
    <property type="term" value="F:oxidoreductase activity"/>
    <property type="evidence" value="ECO:0007669"/>
    <property type="project" value="InterPro"/>
</dbReference>
<dbReference type="OrthoDB" id="416253at2759"/>
<evidence type="ECO:0000259" key="2">
    <source>
        <dbReference type="Pfam" id="PF00248"/>
    </source>
</evidence>
<keyword evidence="4" id="KW-1185">Reference proteome</keyword>
<dbReference type="PANTHER" id="PTHR43827:SF13">
    <property type="entry name" value="ALDO_KETO REDUCTASE FAMILY PROTEIN"/>
    <property type="match status" value="1"/>
</dbReference>
<reference evidence="3 4" key="1">
    <citation type="journal article" date="2018" name="Sci. Rep.">
        <title>Genome sequence of the cauliflower mushroom Sparassis crispa (Hanabiratake) and its association with beneficial usage.</title>
        <authorList>
            <person name="Kiyama R."/>
            <person name="Furutani Y."/>
            <person name="Kawaguchi K."/>
            <person name="Nakanishi T."/>
        </authorList>
    </citation>
    <scope>NUCLEOTIDE SEQUENCE [LARGE SCALE GENOMIC DNA]</scope>
</reference>
<organism evidence="3 4">
    <name type="scientific">Sparassis crispa</name>
    <dbReference type="NCBI Taxonomy" id="139825"/>
    <lineage>
        <taxon>Eukaryota</taxon>
        <taxon>Fungi</taxon>
        <taxon>Dikarya</taxon>
        <taxon>Basidiomycota</taxon>
        <taxon>Agaricomycotina</taxon>
        <taxon>Agaricomycetes</taxon>
        <taxon>Polyporales</taxon>
        <taxon>Sparassidaceae</taxon>
        <taxon>Sparassis</taxon>
    </lineage>
</organism>
<feature type="region of interest" description="Disordered" evidence="1">
    <location>
        <begin position="1"/>
        <end position="29"/>
    </location>
</feature>
<feature type="compositionally biased region" description="Polar residues" evidence="1">
    <location>
        <begin position="1"/>
        <end position="19"/>
    </location>
</feature>
<evidence type="ECO:0000256" key="1">
    <source>
        <dbReference type="SAM" id="MobiDB-lite"/>
    </source>
</evidence>
<dbReference type="PANTHER" id="PTHR43827">
    <property type="entry name" value="2,5-DIKETO-D-GLUCONIC ACID REDUCTASE"/>
    <property type="match status" value="1"/>
</dbReference>
<feature type="domain" description="NADP-dependent oxidoreductase" evidence="2">
    <location>
        <begin position="20"/>
        <end position="160"/>
    </location>
</feature>
<gene>
    <name evidence="3" type="ORF">SCP_0801150</name>
</gene>
<dbReference type="Gene3D" id="3.20.20.100">
    <property type="entry name" value="NADP-dependent oxidoreductase domain"/>
    <property type="match status" value="1"/>
</dbReference>
<name>A0A401GTQ6_9APHY</name>
<evidence type="ECO:0000313" key="3">
    <source>
        <dbReference type="EMBL" id="GBE85597.1"/>
    </source>
</evidence>
<comment type="caution">
    <text evidence="3">The sequence shown here is derived from an EMBL/GenBank/DDBJ whole genome shotgun (WGS) entry which is preliminary data.</text>
</comment>
<sequence length="242" mass="26676">MTLNISSTIHLSSGTSTPRANEAEVGKAVRESSIPREDIFVTSKVMVHEHGYNAALSAIDDSLQRFGLGYLDLFLIHSVLSGKEKRLETGGHSCAKKAGKFRVYRLEEIREAGLEMPVVNQVEVRQFSIHSASRKPIVDYCTAHNIVVQAYCPFIRGKNFDEAVLTEVAKKVHVRTLPLTAALTSSLQSVRQIRTTNSGPVVAPTRSSQPARIAVNAEVYDFEIAGEDMDALDALDRARRVR</sequence>
<protein>
    <submittedName>
        <fullName evidence="3">Uncharacterized oxidoreductase</fullName>
    </submittedName>
</protein>
<dbReference type="Pfam" id="PF00248">
    <property type="entry name" value="Aldo_ket_red"/>
    <property type="match status" value="1"/>
</dbReference>
<dbReference type="AlphaFoldDB" id="A0A401GTQ6"/>
<dbReference type="InterPro" id="IPR036812">
    <property type="entry name" value="NAD(P)_OxRdtase_dom_sf"/>
</dbReference>
<dbReference type="RefSeq" id="XP_027616510.1">
    <property type="nucleotide sequence ID" value="XM_027760709.1"/>
</dbReference>